<feature type="transmembrane region" description="Helical" evidence="1">
    <location>
        <begin position="6"/>
        <end position="23"/>
    </location>
</feature>
<reference evidence="2" key="1">
    <citation type="submission" date="2018-05" db="EMBL/GenBank/DDBJ databases">
        <authorList>
            <person name="Lanie J.A."/>
            <person name="Ng W.-L."/>
            <person name="Kazmierczak K.M."/>
            <person name="Andrzejewski T.M."/>
            <person name="Davidsen T.M."/>
            <person name="Wayne K.J."/>
            <person name="Tettelin H."/>
            <person name="Glass J.I."/>
            <person name="Rusch D."/>
            <person name="Podicherti R."/>
            <person name="Tsui H.-C.T."/>
            <person name="Winkler M.E."/>
        </authorList>
    </citation>
    <scope>NUCLEOTIDE SEQUENCE</scope>
</reference>
<accession>A0A381Y3V6</accession>
<evidence type="ECO:0000256" key="1">
    <source>
        <dbReference type="SAM" id="Phobius"/>
    </source>
</evidence>
<dbReference type="EMBL" id="UINC01017348">
    <property type="protein sequence ID" value="SVA71796.1"/>
    <property type="molecule type" value="Genomic_DNA"/>
</dbReference>
<protein>
    <submittedName>
        <fullName evidence="2">Uncharacterized protein</fullName>
    </submittedName>
</protein>
<evidence type="ECO:0000313" key="2">
    <source>
        <dbReference type="EMBL" id="SVA71796.1"/>
    </source>
</evidence>
<keyword evidence="1" id="KW-1133">Transmembrane helix</keyword>
<name>A0A381Y3V6_9ZZZZ</name>
<keyword evidence="1" id="KW-0472">Membrane</keyword>
<keyword evidence="1" id="KW-0812">Transmembrane</keyword>
<proteinExistence type="predicted"/>
<gene>
    <name evidence="2" type="ORF">METZ01_LOCUS124650</name>
</gene>
<sequence length="84" mass="9555">MKEYIIGMITGASLIVAAFLFMGQTSINNENDYEYVGTYGSSNAMMVLNRKTGVMLTRFVSDMSNDNTFHEIDWAKQSERWIAK</sequence>
<organism evidence="2">
    <name type="scientific">marine metagenome</name>
    <dbReference type="NCBI Taxonomy" id="408172"/>
    <lineage>
        <taxon>unclassified sequences</taxon>
        <taxon>metagenomes</taxon>
        <taxon>ecological metagenomes</taxon>
    </lineage>
</organism>
<dbReference type="AlphaFoldDB" id="A0A381Y3V6"/>